<evidence type="ECO:0000313" key="4">
    <source>
        <dbReference type="Proteomes" id="UP000635828"/>
    </source>
</evidence>
<gene>
    <name evidence="3" type="ORF">H8S22_00360</name>
</gene>
<name>A0ABR7FNC8_9FIRM</name>
<feature type="domain" description="Fibronectin type-III" evidence="2">
    <location>
        <begin position="330"/>
        <end position="425"/>
    </location>
</feature>
<dbReference type="RefSeq" id="WP_024728019.1">
    <property type="nucleotide sequence ID" value="NZ_JACOOS010000001.1"/>
</dbReference>
<organism evidence="3 4">
    <name type="scientific">Anaerostipes hominis</name>
    <name type="common">ex Liu et al. 2021</name>
    <dbReference type="NCBI Taxonomy" id="2763018"/>
    <lineage>
        <taxon>Bacteria</taxon>
        <taxon>Bacillati</taxon>
        <taxon>Bacillota</taxon>
        <taxon>Clostridia</taxon>
        <taxon>Lachnospirales</taxon>
        <taxon>Lachnospiraceae</taxon>
        <taxon>Anaerostipes</taxon>
    </lineage>
</organism>
<accession>A0ABR7FNC8</accession>
<protein>
    <recommendedName>
        <fullName evidence="2">Fibronectin type-III domain-containing protein</fullName>
    </recommendedName>
</protein>
<reference evidence="3 4" key="1">
    <citation type="submission" date="2020-08" db="EMBL/GenBank/DDBJ databases">
        <title>Genome public.</title>
        <authorList>
            <person name="Liu C."/>
            <person name="Sun Q."/>
        </authorList>
    </citation>
    <scope>NUCLEOTIDE SEQUENCE [LARGE SCALE GENOMIC DNA]</scope>
    <source>
        <strain evidence="3 4">NSJ-7</strain>
    </source>
</reference>
<sequence length="516" mass="57356">MKIKKAVVMLLSLCLIISQISMAKAAEAYPNLDENIIVKSYSGGKYEAGEGSNAEDCYALSSAERNLDQTIVMPSDKVMVLHNSGEKDYTNLSAVLEEDSSTNYNGDVKLILSSKELSRNKTVSITINFANKNIAPCLNRTAVLLKEGNDVVKRIPFSYDTAGYRDEHNISVSQWSGSYDYFFGIGTVKNIGTIDYCQSKKTLKVTYKNAGTAPVLKFTLDPSGYFTFSNGKYEYYGSSSANKVGGTNTLNLVAKSKLKSDFADIAVTGSYDIKNKRIALMLSELLVVYNDAYDANGNRVPGVALDSHGGCIEGGQISTIPLSYYVSLKPLGTIKTKTSSRKTTSIKVSWNKLNGVSGYRIYRSTKKNSGYKYLKQLSSESTSYTNKKLKSGKTYYYKVRAYSNVFGDRYYGAYSAPLKSGTRPAKPKVTVKRSGRRLKIKYKKISGASGYRIYIRTGKKGKYKRVKQYTSGKKVSYTSKKLKRKKTYYAKVRAYKIINGKKYFGGYSKSKKVKIK</sequence>
<keyword evidence="4" id="KW-1185">Reference proteome</keyword>
<feature type="signal peptide" evidence="1">
    <location>
        <begin position="1"/>
        <end position="25"/>
    </location>
</feature>
<comment type="caution">
    <text evidence="3">The sequence shown here is derived from an EMBL/GenBank/DDBJ whole genome shotgun (WGS) entry which is preliminary data.</text>
</comment>
<evidence type="ECO:0000313" key="3">
    <source>
        <dbReference type="EMBL" id="MBC5676120.1"/>
    </source>
</evidence>
<dbReference type="Gene3D" id="2.60.40.10">
    <property type="entry name" value="Immunoglobulins"/>
    <property type="match status" value="2"/>
</dbReference>
<dbReference type="InterPro" id="IPR003961">
    <property type="entry name" value="FN3_dom"/>
</dbReference>
<dbReference type="PROSITE" id="PS50853">
    <property type="entry name" value="FN3"/>
    <property type="match status" value="1"/>
</dbReference>
<dbReference type="InterPro" id="IPR013783">
    <property type="entry name" value="Ig-like_fold"/>
</dbReference>
<evidence type="ECO:0000256" key="1">
    <source>
        <dbReference type="SAM" id="SignalP"/>
    </source>
</evidence>
<dbReference type="EMBL" id="JACOOS010000001">
    <property type="protein sequence ID" value="MBC5676120.1"/>
    <property type="molecule type" value="Genomic_DNA"/>
</dbReference>
<proteinExistence type="predicted"/>
<dbReference type="Proteomes" id="UP000635828">
    <property type="component" value="Unassembled WGS sequence"/>
</dbReference>
<dbReference type="CDD" id="cd00063">
    <property type="entry name" value="FN3"/>
    <property type="match status" value="1"/>
</dbReference>
<dbReference type="SUPFAM" id="SSF49265">
    <property type="entry name" value="Fibronectin type III"/>
    <property type="match status" value="1"/>
</dbReference>
<dbReference type="Pfam" id="PF00041">
    <property type="entry name" value="fn3"/>
    <property type="match status" value="1"/>
</dbReference>
<feature type="chain" id="PRO_5045872194" description="Fibronectin type-III domain-containing protein" evidence="1">
    <location>
        <begin position="26"/>
        <end position="516"/>
    </location>
</feature>
<evidence type="ECO:0000259" key="2">
    <source>
        <dbReference type="PROSITE" id="PS50853"/>
    </source>
</evidence>
<dbReference type="SMART" id="SM00060">
    <property type="entry name" value="FN3"/>
    <property type="match status" value="2"/>
</dbReference>
<keyword evidence="1" id="KW-0732">Signal</keyword>
<dbReference type="InterPro" id="IPR036116">
    <property type="entry name" value="FN3_sf"/>
</dbReference>